<feature type="compositionally biased region" description="Basic and acidic residues" evidence="1">
    <location>
        <begin position="109"/>
        <end position="124"/>
    </location>
</feature>
<evidence type="ECO:0000256" key="1">
    <source>
        <dbReference type="SAM" id="MobiDB-lite"/>
    </source>
</evidence>
<comment type="caution">
    <text evidence="3">The sequence shown here is derived from an EMBL/GenBank/DDBJ whole genome shotgun (WGS) entry which is preliminary data.</text>
</comment>
<proteinExistence type="predicted"/>
<dbReference type="EMBL" id="JAUDFV010000167">
    <property type="protein sequence ID" value="KAL2712241.1"/>
    <property type="molecule type" value="Genomic_DNA"/>
</dbReference>
<keyword evidence="2" id="KW-0812">Transmembrane</keyword>
<keyword evidence="2" id="KW-1133">Transmembrane helix</keyword>
<gene>
    <name evidence="3" type="ORF">V1478_018476</name>
</gene>
<sequence length="135" mass="15075">MLVELTRQSRIGRCNSRTNSCDSTKVSSVYGTVSAHVFVPNATVKRIKRILPISLLFFLNCIFIRQGMLSVCGVKQQVVLLFLIEIILIVLIGTLTTYGPEANANLLKNHAEDDGNNENDKKPQSDPLRIYPNDK</sequence>
<protein>
    <submittedName>
        <fullName evidence="3">Ammonium transporter Rh type A isoform X1</fullName>
    </submittedName>
</protein>
<evidence type="ECO:0000313" key="3">
    <source>
        <dbReference type="EMBL" id="KAL2712241.1"/>
    </source>
</evidence>
<organism evidence="3 4">
    <name type="scientific">Vespula squamosa</name>
    <name type="common">Southern yellow jacket</name>
    <name type="synonym">Wasp</name>
    <dbReference type="NCBI Taxonomy" id="30214"/>
    <lineage>
        <taxon>Eukaryota</taxon>
        <taxon>Metazoa</taxon>
        <taxon>Ecdysozoa</taxon>
        <taxon>Arthropoda</taxon>
        <taxon>Hexapoda</taxon>
        <taxon>Insecta</taxon>
        <taxon>Pterygota</taxon>
        <taxon>Neoptera</taxon>
        <taxon>Endopterygota</taxon>
        <taxon>Hymenoptera</taxon>
        <taxon>Apocrita</taxon>
        <taxon>Aculeata</taxon>
        <taxon>Vespoidea</taxon>
        <taxon>Vespidae</taxon>
        <taxon>Vespinae</taxon>
        <taxon>Vespula</taxon>
    </lineage>
</organism>
<feature type="transmembrane region" description="Helical" evidence="2">
    <location>
        <begin position="50"/>
        <end position="68"/>
    </location>
</feature>
<reference evidence="3 4" key="1">
    <citation type="journal article" date="2024" name="Ann. Entomol. Soc. Am.">
        <title>Genomic analyses of the southern and eastern yellowjacket wasps (Hymenoptera: Vespidae) reveal evolutionary signatures of social life.</title>
        <authorList>
            <person name="Catto M.A."/>
            <person name="Caine P.B."/>
            <person name="Orr S.E."/>
            <person name="Hunt B.G."/>
            <person name="Goodisman M.A.D."/>
        </authorList>
    </citation>
    <scope>NUCLEOTIDE SEQUENCE [LARGE SCALE GENOMIC DNA]</scope>
    <source>
        <strain evidence="3">233</strain>
        <tissue evidence="3">Head and thorax</tissue>
    </source>
</reference>
<accession>A0ABD1ZV47</accession>
<name>A0ABD1ZV47_VESSQ</name>
<keyword evidence="4" id="KW-1185">Reference proteome</keyword>
<dbReference type="AlphaFoldDB" id="A0ABD1ZV47"/>
<evidence type="ECO:0000313" key="4">
    <source>
        <dbReference type="Proteomes" id="UP001607302"/>
    </source>
</evidence>
<keyword evidence="2" id="KW-0472">Membrane</keyword>
<feature type="transmembrane region" description="Helical" evidence="2">
    <location>
        <begin position="80"/>
        <end position="98"/>
    </location>
</feature>
<feature type="region of interest" description="Disordered" evidence="1">
    <location>
        <begin position="109"/>
        <end position="135"/>
    </location>
</feature>
<dbReference type="Proteomes" id="UP001607302">
    <property type="component" value="Unassembled WGS sequence"/>
</dbReference>
<evidence type="ECO:0000256" key="2">
    <source>
        <dbReference type="SAM" id="Phobius"/>
    </source>
</evidence>